<accession>A0A1K0IHH8</accession>
<sequence length="137" mass="14783">MRVRFERLAIIHEAFLKIACCIISLASPQKVILLGPLNTVYAEGVALTAPPVDSCLGVRSKSAYIDIDTYLHKRFYVVRPKRCLRQHRGAPSGGPVWLPLLQPRAARSAPGPRMPPAPASPTRPNSAHSGVGAPGSR</sequence>
<organism evidence="2">
    <name type="scientific">Cupriavidus necator</name>
    <name type="common">Alcaligenes eutrophus</name>
    <name type="synonym">Ralstonia eutropha</name>
    <dbReference type="NCBI Taxonomy" id="106590"/>
    <lineage>
        <taxon>Bacteria</taxon>
        <taxon>Pseudomonadati</taxon>
        <taxon>Pseudomonadota</taxon>
        <taxon>Betaproteobacteria</taxon>
        <taxon>Burkholderiales</taxon>
        <taxon>Burkholderiaceae</taxon>
        <taxon>Cupriavidus</taxon>
    </lineage>
</organism>
<protein>
    <submittedName>
        <fullName evidence="2">Uncharacterized protein</fullName>
    </submittedName>
</protein>
<name>A0A1K0IHH8_CUPNE</name>
<evidence type="ECO:0000313" key="2">
    <source>
        <dbReference type="EMBL" id="SCU76847.1"/>
    </source>
</evidence>
<gene>
    <name evidence="2" type="ORF">CNECB9_3480004</name>
</gene>
<feature type="compositionally biased region" description="Pro residues" evidence="1">
    <location>
        <begin position="112"/>
        <end position="121"/>
    </location>
</feature>
<reference evidence="2" key="1">
    <citation type="submission" date="2016-09" db="EMBL/GenBank/DDBJ databases">
        <authorList>
            <person name="Capua I."/>
            <person name="De Benedictis P."/>
            <person name="Joannis T."/>
            <person name="Lombin L.H."/>
            <person name="Cattoli G."/>
        </authorList>
    </citation>
    <scope>NUCLEOTIDE SEQUENCE</scope>
    <source>
        <strain evidence="2">B9</strain>
    </source>
</reference>
<dbReference type="EMBL" id="FMSH01000277">
    <property type="protein sequence ID" value="SCU76847.1"/>
    <property type="molecule type" value="Genomic_DNA"/>
</dbReference>
<dbReference type="AlphaFoldDB" id="A0A1K0IHH8"/>
<evidence type="ECO:0000256" key="1">
    <source>
        <dbReference type="SAM" id="MobiDB-lite"/>
    </source>
</evidence>
<proteinExistence type="predicted"/>
<feature type="region of interest" description="Disordered" evidence="1">
    <location>
        <begin position="106"/>
        <end position="137"/>
    </location>
</feature>